<accession>A0A2J7PBC7</accession>
<feature type="repeat" description="WD" evidence="5">
    <location>
        <begin position="1"/>
        <end position="26"/>
    </location>
</feature>
<gene>
    <name evidence="7" type="primary">Fzr1_5</name>
    <name evidence="7" type="ORF">B7P43_G17308</name>
</gene>
<keyword evidence="8" id="KW-1185">Reference proteome</keyword>
<keyword evidence="4" id="KW-0131">Cell cycle</keyword>
<dbReference type="GO" id="GO:0005680">
    <property type="term" value="C:anaphase-promoting complex"/>
    <property type="evidence" value="ECO:0007669"/>
    <property type="project" value="TreeGrafter"/>
</dbReference>
<dbReference type="GO" id="GO:0010997">
    <property type="term" value="F:anaphase-promoting complex binding"/>
    <property type="evidence" value="ECO:0007669"/>
    <property type="project" value="InterPro"/>
</dbReference>
<dbReference type="PROSITE" id="PS50294">
    <property type="entry name" value="WD_REPEATS_REGION"/>
    <property type="match status" value="2"/>
</dbReference>
<feature type="domain" description="CDC20/Fizzy WD40" evidence="6">
    <location>
        <begin position="1"/>
        <end position="215"/>
    </location>
</feature>
<sequence>GNLLALGTDDGGVQVWETASKKPIKMMESQSGRVRALAWNGDVTSGSYDGLIMEGDVRMPSLVLERSAFHEREVCGLKWSPCKQYLASGGNDNRFLVWDLHSLSPVWDYTEHSAGVKAIAWSPHHCGLLATGGGAADWCIHIWDLLTGQGVKHVDTGSQVSTHGDFQNQLHLWKYPGMMQLASLTAHLDRVLYMALSPDGEAVATTAADETLHFWNVFRKPHSQKASAQFIHWEKVFFKMTYILKHKFIRNIYTDFEFVSGKQLTCFCNFIL</sequence>
<dbReference type="EMBL" id="NEVH01027118">
    <property type="protein sequence ID" value="PNF13622.1"/>
    <property type="molecule type" value="Genomic_DNA"/>
</dbReference>
<dbReference type="InterPro" id="IPR056150">
    <property type="entry name" value="WD40_CDC20-Fz"/>
</dbReference>
<dbReference type="PROSITE" id="PS00678">
    <property type="entry name" value="WD_REPEATS_1"/>
    <property type="match status" value="1"/>
</dbReference>
<dbReference type="Gene3D" id="2.130.10.10">
    <property type="entry name" value="YVTN repeat-like/Quinoprotein amine dehydrogenase"/>
    <property type="match status" value="1"/>
</dbReference>
<dbReference type="GO" id="GO:1905786">
    <property type="term" value="P:positive regulation of anaphase-promoting complex-dependent catabolic process"/>
    <property type="evidence" value="ECO:0007669"/>
    <property type="project" value="TreeGrafter"/>
</dbReference>
<feature type="repeat" description="WD" evidence="5">
    <location>
        <begin position="67"/>
        <end position="102"/>
    </location>
</feature>
<name>A0A2J7PBC7_9NEOP</name>
<comment type="similarity">
    <text evidence="1">Belongs to the WD repeat CDC20/Fizzy family.</text>
</comment>
<dbReference type="Pfam" id="PF24807">
    <property type="entry name" value="WD40_CDC20-Fz"/>
    <property type="match status" value="1"/>
</dbReference>
<proteinExistence type="inferred from homology"/>
<dbReference type="InterPro" id="IPR036322">
    <property type="entry name" value="WD40_repeat_dom_sf"/>
</dbReference>
<dbReference type="InterPro" id="IPR015943">
    <property type="entry name" value="WD40/YVTN_repeat-like_dom_sf"/>
</dbReference>
<dbReference type="AlphaFoldDB" id="A0A2J7PBC7"/>
<dbReference type="PROSITE" id="PS50082">
    <property type="entry name" value="WD_REPEATS_2"/>
    <property type="match status" value="3"/>
</dbReference>
<organism evidence="7 8">
    <name type="scientific">Cryptotermes secundus</name>
    <dbReference type="NCBI Taxonomy" id="105785"/>
    <lineage>
        <taxon>Eukaryota</taxon>
        <taxon>Metazoa</taxon>
        <taxon>Ecdysozoa</taxon>
        <taxon>Arthropoda</taxon>
        <taxon>Hexapoda</taxon>
        <taxon>Insecta</taxon>
        <taxon>Pterygota</taxon>
        <taxon>Neoptera</taxon>
        <taxon>Polyneoptera</taxon>
        <taxon>Dictyoptera</taxon>
        <taxon>Blattodea</taxon>
        <taxon>Blattoidea</taxon>
        <taxon>Termitoidae</taxon>
        <taxon>Kalotermitidae</taxon>
        <taxon>Cryptotermitinae</taxon>
        <taxon>Cryptotermes</taxon>
    </lineage>
</organism>
<dbReference type="InterPro" id="IPR001680">
    <property type="entry name" value="WD40_rpt"/>
</dbReference>
<dbReference type="PANTHER" id="PTHR19918">
    <property type="entry name" value="CELL DIVISION CYCLE 20 CDC20 FIZZY -RELATED"/>
    <property type="match status" value="1"/>
</dbReference>
<keyword evidence="2 5" id="KW-0853">WD repeat</keyword>
<dbReference type="InterPro" id="IPR033010">
    <property type="entry name" value="Cdc20/Fizzy"/>
</dbReference>
<comment type="caution">
    <text evidence="7">The sequence shown here is derived from an EMBL/GenBank/DDBJ whole genome shotgun (WGS) entry which is preliminary data.</text>
</comment>
<protein>
    <submittedName>
        <fullName evidence="7">Fizzy-related protein</fullName>
    </submittedName>
</protein>
<dbReference type="InParanoid" id="A0A2J7PBC7"/>
<evidence type="ECO:0000313" key="7">
    <source>
        <dbReference type="EMBL" id="PNF13622.1"/>
    </source>
</evidence>
<dbReference type="OrthoDB" id="10263272at2759"/>
<keyword evidence="3" id="KW-0677">Repeat</keyword>
<dbReference type="GO" id="GO:0031145">
    <property type="term" value="P:anaphase-promoting complex-dependent catabolic process"/>
    <property type="evidence" value="ECO:0007669"/>
    <property type="project" value="TreeGrafter"/>
</dbReference>
<dbReference type="SMART" id="SM00320">
    <property type="entry name" value="WD40"/>
    <property type="match status" value="4"/>
</dbReference>
<feature type="non-terminal residue" evidence="7">
    <location>
        <position position="1"/>
    </location>
</feature>
<evidence type="ECO:0000256" key="4">
    <source>
        <dbReference type="ARBA" id="ARBA00023306"/>
    </source>
</evidence>
<evidence type="ECO:0000256" key="3">
    <source>
        <dbReference type="ARBA" id="ARBA00022737"/>
    </source>
</evidence>
<evidence type="ECO:0000256" key="2">
    <source>
        <dbReference type="ARBA" id="ARBA00022574"/>
    </source>
</evidence>
<feature type="repeat" description="WD" evidence="5">
    <location>
        <begin position="184"/>
        <end position="217"/>
    </location>
</feature>
<dbReference type="PANTHER" id="PTHR19918:SF1">
    <property type="entry name" value="FIZZY-RELATED PROTEIN HOMOLOG"/>
    <property type="match status" value="1"/>
</dbReference>
<evidence type="ECO:0000256" key="5">
    <source>
        <dbReference type="PROSITE-ProRule" id="PRU00221"/>
    </source>
</evidence>
<evidence type="ECO:0000259" key="6">
    <source>
        <dbReference type="Pfam" id="PF24807"/>
    </source>
</evidence>
<reference evidence="7 8" key="1">
    <citation type="submission" date="2017-12" db="EMBL/GenBank/DDBJ databases">
        <title>Hemimetabolous genomes reveal molecular basis of termite eusociality.</title>
        <authorList>
            <person name="Harrison M.C."/>
            <person name="Jongepier E."/>
            <person name="Robertson H.M."/>
            <person name="Arning N."/>
            <person name="Bitard-Feildel T."/>
            <person name="Chao H."/>
            <person name="Childers C.P."/>
            <person name="Dinh H."/>
            <person name="Doddapaneni H."/>
            <person name="Dugan S."/>
            <person name="Gowin J."/>
            <person name="Greiner C."/>
            <person name="Han Y."/>
            <person name="Hu H."/>
            <person name="Hughes D.S.T."/>
            <person name="Huylmans A.-K."/>
            <person name="Kemena C."/>
            <person name="Kremer L.P.M."/>
            <person name="Lee S.L."/>
            <person name="Lopez-Ezquerra A."/>
            <person name="Mallet L."/>
            <person name="Monroy-Kuhn J.M."/>
            <person name="Moser A."/>
            <person name="Murali S.C."/>
            <person name="Muzny D.M."/>
            <person name="Otani S."/>
            <person name="Piulachs M.-D."/>
            <person name="Poelchau M."/>
            <person name="Qu J."/>
            <person name="Schaub F."/>
            <person name="Wada-Katsumata A."/>
            <person name="Worley K.C."/>
            <person name="Xie Q."/>
            <person name="Ylla G."/>
            <person name="Poulsen M."/>
            <person name="Gibbs R.A."/>
            <person name="Schal C."/>
            <person name="Richards S."/>
            <person name="Belles X."/>
            <person name="Korb J."/>
            <person name="Bornberg-Bauer E."/>
        </authorList>
    </citation>
    <scope>NUCLEOTIDE SEQUENCE [LARGE SCALE GENOMIC DNA]</scope>
    <source>
        <tissue evidence="7">Whole body</tissue>
    </source>
</reference>
<dbReference type="SUPFAM" id="SSF50978">
    <property type="entry name" value="WD40 repeat-like"/>
    <property type="match status" value="1"/>
</dbReference>
<dbReference type="InterPro" id="IPR019775">
    <property type="entry name" value="WD40_repeat_CS"/>
</dbReference>
<dbReference type="STRING" id="105785.A0A2J7PBC7"/>
<dbReference type="Proteomes" id="UP000235965">
    <property type="component" value="Unassembled WGS sequence"/>
</dbReference>
<evidence type="ECO:0000313" key="8">
    <source>
        <dbReference type="Proteomes" id="UP000235965"/>
    </source>
</evidence>
<dbReference type="GO" id="GO:1990757">
    <property type="term" value="F:ubiquitin ligase activator activity"/>
    <property type="evidence" value="ECO:0007669"/>
    <property type="project" value="TreeGrafter"/>
</dbReference>
<evidence type="ECO:0000256" key="1">
    <source>
        <dbReference type="ARBA" id="ARBA00006445"/>
    </source>
</evidence>